<dbReference type="Proteomes" id="UP000545037">
    <property type="component" value="Unassembled WGS sequence"/>
</dbReference>
<dbReference type="GO" id="GO:0047487">
    <property type="term" value="F:oligogalacturonide lyase activity"/>
    <property type="evidence" value="ECO:0007669"/>
    <property type="project" value="UniProtKB-EC"/>
</dbReference>
<accession>A0A7W9CLG9</accession>
<evidence type="ECO:0000313" key="4">
    <source>
        <dbReference type="EMBL" id="MBB5747664.1"/>
    </source>
</evidence>
<sequence>MPSLTRRAAASALVLAGIGSAASAAARTSPAKTAAPVQAPAGEPPRDWIDPDTGHRVVRLSNEAGSASLYFHQNAYLPDRRTLLITTPGAISAVDLETRQVRPIIQGEGLVLLFAGPRTGDFYFTRTTPGDGSSQPRSTTIYAASATTGAERTIGTIASGSIGSVNADETLLLGQWTERDMPLQPNATRGRDGRYDQAAYAASWPDGTPMTFADAKEVRLNDRLEARIPMEIFTLDVRTGERKVVHRATDWLNHLQFSPTDPQQIMFCHEGPWHKVDRIWTIRTDGSGLTRVHARTMNMEIAGHEWFSSDGQTIWYDLQTPRGQKFTVAGYNLQTGARTHYHLERDEWSVHFNSSHDGALFAGDGGDAEMVARAPDGKWIYLFRPEAISDVAGLHAPNADDLIRPGIFRSERLVNMAAHDYRLEPNITFTPDNRWIVFRSNMHGANHVYAVEVAKAG</sequence>
<feature type="region of interest" description="Disordered" evidence="1">
    <location>
        <begin position="27"/>
        <end position="49"/>
    </location>
</feature>
<evidence type="ECO:0000313" key="5">
    <source>
        <dbReference type="Proteomes" id="UP000545037"/>
    </source>
</evidence>
<keyword evidence="2" id="KW-0732">Signal</keyword>
<proteinExistence type="predicted"/>
<feature type="signal peptide" evidence="2">
    <location>
        <begin position="1"/>
        <end position="24"/>
    </location>
</feature>
<dbReference type="Pfam" id="PF14583">
    <property type="entry name" value="Pectate_lyase22"/>
    <property type="match status" value="1"/>
</dbReference>
<protein>
    <submittedName>
        <fullName evidence="4">Oligogalacturonide lyase</fullName>
        <ecNumber evidence="4">4.2.2.6</ecNumber>
    </submittedName>
</protein>
<name>A0A7W9CLG9_9CAUL</name>
<keyword evidence="5" id="KW-1185">Reference proteome</keyword>
<dbReference type="GO" id="GO:0045490">
    <property type="term" value="P:pectin catabolic process"/>
    <property type="evidence" value="ECO:0007669"/>
    <property type="project" value="InterPro"/>
</dbReference>
<dbReference type="Gene3D" id="2.130.10.10">
    <property type="entry name" value="YVTN repeat-like/Quinoprotein amine dehydrogenase"/>
    <property type="match status" value="1"/>
</dbReference>
<organism evidence="4 5">
    <name type="scientific">Brevundimonas variabilis</name>
    <dbReference type="NCBI Taxonomy" id="74312"/>
    <lineage>
        <taxon>Bacteria</taxon>
        <taxon>Pseudomonadati</taxon>
        <taxon>Pseudomonadota</taxon>
        <taxon>Alphaproteobacteria</taxon>
        <taxon>Caulobacterales</taxon>
        <taxon>Caulobacteraceae</taxon>
        <taxon>Brevundimonas</taxon>
    </lineage>
</organism>
<dbReference type="RefSeq" id="WP_183214640.1">
    <property type="nucleotide sequence ID" value="NZ_JACHOR010000006.1"/>
</dbReference>
<dbReference type="AlphaFoldDB" id="A0A7W9CLG9"/>
<reference evidence="4 5" key="1">
    <citation type="submission" date="2020-08" db="EMBL/GenBank/DDBJ databases">
        <title>Genomic Encyclopedia of Type Strains, Phase IV (KMG-IV): sequencing the most valuable type-strain genomes for metagenomic binning, comparative biology and taxonomic classification.</title>
        <authorList>
            <person name="Goeker M."/>
        </authorList>
    </citation>
    <scope>NUCLEOTIDE SEQUENCE [LARGE SCALE GENOMIC DNA]</scope>
    <source>
        <strain evidence="4 5">DSM 4737</strain>
    </source>
</reference>
<dbReference type="InterPro" id="IPR015943">
    <property type="entry name" value="WD40/YVTN_repeat-like_dom_sf"/>
</dbReference>
<feature type="compositionally biased region" description="Low complexity" evidence="1">
    <location>
        <begin position="27"/>
        <end position="36"/>
    </location>
</feature>
<evidence type="ECO:0000259" key="3">
    <source>
        <dbReference type="Pfam" id="PF14583"/>
    </source>
</evidence>
<gene>
    <name evidence="4" type="ORF">GGR13_003292</name>
</gene>
<dbReference type="EMBL" id="JACHOR010000006">
    <property type="protein sequence ID" value="MBB5747664.1"/>
    <property type="molecule type" value="Genomic_DNA"/>
</dbReference>
<feature type="chain" id="PRO_5030786904" evidence="2">
    <location>
        <begin position="25"/>
        <end position="457"/>
    </location>
</feature>
<dbReference type="InterPro" id="IPR027946">
    <property type="entry name" value="Ogl_dom"/>
</dbReference>
<evidence type="ECO:0000256" key="1">
    <source>
        <dbReference type="SAM" id="MobiDB-lite"/>
    </source>
</evidence>
<keyword evidence="4" id="KW-0456">Lyase</keyword>
<evidence type="ECO:0000256" key="2">
    <source>
        <dbReference type="SAM" id="SignalP"/>
    </source>
</evidence>
<dbReference type="SUPFAM" id="SSF82171">
    <property type="entry name" value="DPP6 N-terminal domain-like"/>
    <property type="match status" value="1"/>
</dbReference>
<dbReference type="EC" id="4.2.2.6" evidence="4"/>
<comment type="caution">
    <text evidence="4">The sequence shown here is derived from an EMBL/GenBank/DDBJ whole genome shotgun (WGS) entry which is preliminary data.</text>
</comment>
<feature type="domain" description="Oligogalacturonate lyase" evidence="3">
    <location>
        <begin position="232"/>
        <end position="454"/>
    </location>
</feature>